<dbReference type="InterPro" id="IPR037231">
    <property type="entry name" value="NAP-like_sf"/>
</dbReference>
<dbReference type="GO" id="GO:0006334">
    <property type="term" value="P:nucleosome assembly"/>
    <property type="evidence" value="ECO:0007669"/>
    <property type="project" value="InterPro"/>
</dbReference>
<evidence type="ECO:0000256" key="1">
    <source>
        <dbReference type="ARBA" id="ARBA00009947"/>
    </source>
</evidence>
<dbReference type="FunCoup" id="A0A316YSV8">
    <property type="interactions" value="229"/>
</dbReference>
<feature type="region of interest" description="Disordered" evidence="3">
    <location>
        <begin position="139"/>
        <end position="182"/>
    </location>
</feature>
<accession>A0A316YSV8</accession>
<gene>
    <name evidence="4" type="ORF">FA10DRAFT_286490</name>
</gene>
<feature type="region of interest" description="Disordered" evidence="3">
    <location>
        <begin position="375"/>
        <end position="423"/>
    </location>
</feature>
<feature type="region of interest" description="Disordered" evidence="3">
    <location>
        <begin position="315"/>
        <end position="337"/>
    </location>
</feature>
<organism evidence="4 5">
    <name type="scientific">Acaromyces ingoldii</name>
    <dbReference type="NCBI Taxonomy" id="215250"/>
    <lineage>
        <taxon>Eukaryota</taxon>
        <taxon>Fungi</taxon>
        <taxon>Dikarya</taxon>
        <taxon>Basidiomycota</taxon>
        <taxon>Ustilaginomycotina</taxon>
        <taxon>Exobasidiomycetes</taxon>
        <taxon>Exobasidiales</taxon>
        <taxon>Cryptobasidiaceae</taxon>
        <taxon>Acaromyces</taxon>
    </lineage>
</organism>
<dbReference type="STRING" id="215250.A0A316YSV8"/>
<dbReference type="Pfam" id="PF00956">
    <property type="entry name" value="NAP"/>
    <property type="match status" value="1"/>
</dbReference>
<dbReference type="AlphaFoldDB" id="A0A316YSV8"/>
<dbReference type="RefSeq" id="XP_025378013.1">
    <property type="nucleotide sequence ID" value="XM_025524076.1"/>
</dbReference>
<evidence type="ECO:0000256" key="3">
    <source>
        <dbReference type="SAM" id="MobiDB-lite"/>
    </source>
</evidence>
<dbReference type="Gene3D" id="1.20.5.1500">
    <property type="match status" value="1"/>
</dbReference>
<dbReference type="Gene3D" id="3.30.1120.90">
    <property type="entry name" value="Nucleosome assembly protein"/>
    <property type="match status" value="1"/>
</dbReference>
<dbReference type="GO" id="GO:0005634">
    <property type="term" value="C:nucleus"/>
    <property type="evidence" value="ECO:0007669"/>
    <property type="project" value="InterPro"/>
</dbReference>
<evidence type="ECO:0000313" key="5">
    <source>
        <dbReference type="Proteomes" id="UP000245768"/>
    </source>
</evidence>
<protein>
    <submittedName>
        <fullName evidence="4">NAP-domain-containing protein</fullName>
    </submittedName>
</protein>
<proteinExistence type="inferred from homology"/>
<name>A0A316YSV8_9BASI</name>
<keyword evidence="5" id="KW-1185">Reference proteome</keyword>
<feature type="compositionally biased region" description="Polar residues" evidence="3">
    <location>
        <begin position="1"/>
        <end position="29"/>
    </location>
</feature>
<sequence>MASNVPISGGKSSEFTAPTPQNTPLNNAPLTREALSRPTVGTIGEEGEETAAQDSAAAALQANPALAGLIQNKLSGLVGRSSGYIESLPPHIKRRVEGLKGVHVDHTKIEAEFQKEILELEKKYAERYRPLYQRRAAIVQGQAEPSEEEVKAGEASAKDDDDDDDEEADGEEKQSLASAPVPADAEKGIPEFWLTALKNHVALSELITERDEEALRALIDIRMSYLPGSQAGFKLEFEFDSARNTFFKNKILTKTYFYQDEVGFSGDLVYDHAEGDKIEWLEDKDLTHRIETKKQRNKNTNQTRTVKRSVPVESFFNFFTPPKPPKAGADDEEEEEADFEELDERLELDYQIGEDLKDRIIPHSILYFTGEATAYEMDDDDFEDEFDEDDEDEDDEDEDGQQRPANMAVSAGSQADQQECKQQ</sequence>
<dbReference type="InParanoid" id="A0A316YSV8"/>
<dbReference type="PANTHER" id="PTHR11875">
    <property type="entry name" value="TESTIS-SPECIFIC Y-ENCODED PROTEIN"/>
    <property type="match status" value="1"/>
</dbReference>
<dbReference type="Proteomes" id="UP000245768">
    <property type="component" value="Unassembled WGS sequence"/>
</dbReference>
<dbReference type="FunFam" id="3.30.1120.90:FF:000003">
    <property type="entry name" value="Nucleosome assembly protein"/>
    <property type="match status" value="1"/>
</dbReference>
<dbReference type="OrthoDB" id="27325at2759"/>
<dbReference type="InterPro" id="IPR002164">
    <property type="entry name" value="NAP_family"/>
</dbReference>
<comment type="similarity">
    <text evidence="1 2">Belongs to the nucleosome assembly protein (NAP) family.</text>
</comment>
<dbReference type="GeneID" id="37045992"/>
<evidence type="ECO:0000256" key="2">
    <source>
        <dbReference type="RuleBase" id="RU003876"/>
    </source>
</evidence>
<feature type="region of interest" description="Disordered" evidence="3">
    <location>
        <begin position="1"/>
        <end position="56"/>
    </location>
</feature>
<feature type="compositionally biased region" description="Acidic residues" evidence="3">
    <location>
        <begin position="376"/>
        <end position="399"/>
    </location>
</feature>
<dbReference type="SUPFAM" id="SSF143113">
    <property type="entry name" value="NAP-like"/>
    <property type="match status" value="1"/>
</dbReference>
<feature type="compositionally biased region" description="Basic and acidic residues" evidence="3">
    <location>
        <begin position="148"/>
        <end position="158"/>
    </location>
</feature>
<feature type="compositionally biased region" description="Acidic residues" evidence="3">
    <location>
        <begin position="159"/>
        <end position="170"/>
    </location>
</feature>
<reference evidence="4" key="1">
    <citation type="journal article" date="2018" name="Mol. Biol. Evol.">
        <title>Broad Genomic Sampling Reveals a Smut Pathogenic Ancestry of the Fungal Clade Ustilaginomycotina.</title>
        <authorList>
            <person name="Kijpornyongpan T."/>
            <person name="Mondo S.J."/>
            <person name="Barry K."/>
            <person name="Sandor L."/>
            <person name="Lee J."/>
            <person name="Lipzen A."/>
            <person name="Pangilinan J."/>
            <person name="LaButti K."/>
            <person name="Hainaut M."/>
            <person name="Henrissat B."/>
            <person name="Grigoriev I.V."/>
            <person name="Spatafora J.W."/>
            <person name="Aime M.C."/>
        </authorList>
    </citation>
    <scope>NUCLEOTIDE SEQUENCE [LARGE SCALE GENOMIC DNA]</scope>
    <source>
        <strain evidence="4">MCA 4198</strain>
    </source>
</reference>
<dbReference type="FunFam" id="1.20.5.1500:FF:000001">
    <property type="entry name" value="Nucleosome assembly protein 1-like 1"/>
    <property type="match status" value="1"/>
</dbReference>
<evidence type="ECO:0000313" key="4">
    <source>
        <dbReference type="EMBL" id="PWN90815.1"/>
    </source>
</evidence>
<dbReference type="EMBL" id="KZ819636">
    <property type="protein sequence ID" value="PWN90815.1"/>
    <property type="molecule type" value="Genomic_DNA"/>
</dbReference>